<reference evidence="1 2" key="1">
    <citation type="submission" date="2014-12" db="EMBL/GenBank/DDBJ databases">
        <title>16Stimator: statistical estimation of ribosomal gene copy numbers from draft genome assemblies.</title>
        <authorList>
            <person name="Perisin M.A."/>
            <person name="Vetter M."/>
            <person name="Gilbert J.A."/>
            <person name="Bergelson J."/>
        </authorList>
    </citation>
    <scope>NUCLEOTIDE SEQUENCE [LARGE SCALE GENOMIC DNA]</scope>
    <source>
        <strain evidence="1 2">MEJ076</strain>
    </source>
</reference>
<evidence type="ECO:0000313" key="1">
    <source>
        <dbReference type="EMBL" id="KIP99512.1"/>
    </source>
</evidence>
<evidence type="ECO:0000313" key="2">
    <source>
        <dbReference type="Proteomes" id="UP000035017"/>
    </source>
</evidence>
<organism evidence="1 2">
    <name type="scientific">Agrobacterium tumefaciens</name>
    <dbReference type="NCBI Taxonomy" id="358"/>
    <lineage>
        <taxon>Bacteria</taxon>
        <taxon>Pseudomonadati</taxon>
        <taxon>Pseudomonadota</taxon>
        <taxon>Alphaproteobacteria</taxon>
        <taxon>Hyphomicrobiales</taxon>
        <taxon>Rhizobiaceae</taxon>
        <taxon>Rhizobium/Agrobacterium group</taxon>
        <taxon>Agrobacterium</taxon>
        <taxon>Agrobacterium tumefaciens complex</taxon>
    </lineage>
</organism>
<name>A0A0D0J207_AGRTU</name>
<gene>
    <name evidence="1" type="ORF">RU07_18735</name>
</gene>
<protein>
    <submittedName>
        <fullName evidence="1">Uncharacterized protein</fullName>
    </submittedName>
</protein>
<dbReference type="OrthoDB" id="8480053at2"/>
<comment type="caution">
    <text evidence="1">The sequence shown here is derived from an EMBL/GenBank/DDBJ whole genome shotgun (WGS) entry which is preliminary data.</text>
</comment>
<sequence>MLSKEEQFLWIVQTAILANGINLSGEEDTRTKYKANYSSTGVRITMRGTVRAANRIPANMDAADAADDFCIYMFENHRDSLDNDDRLKKVPLWFAR</sequence>
<dbReference type="Proteomes" id="UP000035017">
    <property type="component" value="Unassembled WGS sequence"/>
</dbReference>
<accession>A0A0D0J207</accession>
<proteinExistence type="predicted"/>
<dbReference type="EMBL" id="JXQV01000027">
    <property type="protein sequence ID" value="KIP99512.1"/>
    <property type="molecule type" value="Genomic_DNA"/>
</dbReference>
<dbReference type="AlphaFoldDB" id="A0A0D0J207"/>